<gene>
    <name evidence="2" type="ORF">GCM10007049_34120</name>
</gene>
<accession>A0A918QAU8</accession>
<reference evidence="2" key="2">
    <citation type="submission" date="2020-09" db="EMBL/GenBank/DDBJ databases">
        <authorList>
            <person name="Sun Q."/>
            <person name="Kim S."/>
        </authorList>
    </citation>
    <scope>NUCLEOTIDE SEQUENCE</scope>
    <source>
        <strain evidence="2">KCTC 12368</strain>
    </source>
</reference>
<dbReference type="GO" id="GO:0016758">
    <property type="term" value="F:hexosyltransferase activity"/>
    <property type="evidence" value="ECO:0007669"/>
    <property type="project" value="UniProtKB-ARBA"/>
</dbReference>
<dbReference type="SUPFAM" id="SSF53448">
    <property type="entry name" value="Nucleotide-diphospho-sugar transferases"/>
    <property type="match status" value="1"/>
</dbReference>
<dbReference type="Gene3D" id="3.90.550.10">
    <property type="entry name" value="Spore Coat Polysaccharide Biosynthesis Protein SpsA, Chain A"/>
    <property type="match status" value="1"/>
</dbReference>
<dbReference type="AlphaFoldDB" id="A0A918QAU8"/>
<dbReference type="RefSeq" id="WP_018475707.1">
    <property type="nucleotide sequence ID" value="NZ_BMWX01000007.1"/>
</dbReference>
<reference evidence="2" key="1">
    <citation type="journal article" date="2014" name="Int. J. Syst. Evol. Microbiol.">
        <title>Complete genome sequence of Corynebacterium casei LMG S-19264T (=DSM 44701T), isolated from a smear-ripened cheese.</title>
        <authorList>
            <consortium name="US DOE Joint Genome Institute (JGI-PGF)"/>
            <person name="Walter F."/>
            <person name="Albersmeier A."/>
            <person name="Kalinowski J."/>
            <person name="Ruckert C."/>
        </authorList>
    </citation>
    <scope>NUCLEOTIDE SEQUENCE</scope>
    <source>
        <strain evidence="2">KCTC 12368</strain>
    </source>
</reference>
<dbReference type="EMBL" id="BMWX01000007">
    <property type="protein sequence ID" value="GGZ38029.1"/>
    <property type="molecule type" value="Genomic_DNA"/>
</dbReference>
<feature type="domain" description="Glycosyltransferase 2-like" evidence="1">
    <location>
        <begin position="10"/>
        <end position="155"/>
    </location>
</feature>
<sequence>MASQQAIRFSICIPAYKSQHLQACIQSILDQTVEDFELILLNDRSPQPVEEVVKGFSDPRIRYFCNEKNVGAYHLVQNWNKCMDLSQGEYLVIMGDDDLLEPNYLEEFLRLIERYPDLNVYHCRSQIIDEEGNTHLLTPSCPSFETVYDSIWHRLNQLRSNYISDYVYRREALIKQGGFYDLPLAWGSDDITAFIASAERGIAHSNEPVFKYRSHGMSISSTTSNGLVKLEADLGYENWLENFLQTPPESSRNSVIYSHLHRQQKQYMKQRKLYSITKILASQAIPNPLPWLKEREKFHLTARDIFVASIKSRALRNKNH</sequence>
<evidence type="ECO:0000313" key="2">
    <source>
        <dbReference type="EMBL" id="GGZ38029.1"/>
    </source>
</evidence>
<dbReference type="InterPro" id="IPR001173">
    <property type="entry name" value="Glyco_trans_2-like"/>
</dbReference>
<keyword evidence="3" id="KW-1185">Reference proteome</keyword>
<dbReference type="Proteomes" id="UP000619457">
    <property type="component" value="Unassembled WGS sequence"/>
</dbReference>
<protein>
    <recommendedName>
        <fullName evidence="1">Glycosyltransferase 2-like domain-containing protein</fullName>
    </recommendedName>
</protein>
<organism evidence="2 3">
    <name type="scientific">Echinicola pacifica</name>
    <dbReference type="NCBI Taxonomy" id="346377"/>
    <lineage>
        <taxon>Bacteria</taxon>
        <taxon>Pseudomonadati</taxon>
        <taxon>Bacteroidota</taxon>
        <taxon>Cytophagia</taxon>
        <taxon>Cytophagales</taxon>
        <taxon>Cyclobacteriaceae</taxon>
        <taxon>Echinicola</taxon>
    </lineage>
</organism>
<comment type="caution">
    <text evidence="2">The sequence shown here is derived from an EMBL/GenBank/DDBJ whole genome shotgun (WGS) entry which is preliminary data.</text>
</comment>
<dbReference type="PANTHER" id="PTHR22916">
    <property type="entry name" value="GLYCOSYLTRANSFERASE"/>
    <property type="match status" value="1"/>
</dbReference>
<name>A0A918QAU8_9BACT</name>
<evidence type="ECO:0000313" key="3">
    <source>
        <dbReference type="Proteomes" id="UP000619457"/>
    </source>
</evidence>
<dbReference type="Pfam" id="PF00535">
    <property type="entry name" value="Glycos_transf_2"/>
    <property type="match status" value="1"/>
</dbReference>
<proteinExistence type="predicted"/>
<evidence type="ECO:0000259" key="1">
    <source>
        <dbReference type="Pfam" id="PF00535"/>
    </source>
</evidence>
<dbReference type="InterPro" id="IPR029044">
    <property type="entry name" value="Nucleotide-diphossugar_trans"/>
</dbReference>
<dbReference type="PANTHER" id="PTHR22916:SF3">
    <property type="entry name" value="UDP-GLCNAC:BETAGAL BETA-1,3-N-ACETYLGLUCOSAMINYLTRANSFERASE-LIKE PROTEIN 1"/>
    <property type="match status" value="1"/>
</dbReference>